<reference evidence="1" key="2">
    <citation type="submission" date="2025-09" db="UniProtKB">
        <authorList>
            <consortium name="EnsemblPlants"/>
        </authorList>
    </citation>
    <scope>IDENTIFICATION</scope>
</reference>
<evidence type="ECO:0000313" key="2">
    <source>
        <dbReference type="Proteomes" id="UP001732700"/>
    </source>
</evidence>
<dbReference type="EnsemblPlants" id="AVESA.00010b.r2.1AG0011030.1">
    <property type="protein sequence ID" value="AVESA.00010b.r2.1AG0011030.1.CDS.1"/>
    <property type="gene ID" value="AVESA.00010b.r2.1AG0011030"/>
</dbReference>
<dbReference type="Proteomes" id="UP001732700">
    <property type="component" value="Chromosome 1A"/>
</dbReference>
<keyword evidence="2" id="KW-1185">Reference proteome</keyword>
<protein>
    <submittedName>
        <fullName evidence="1">Uncharacterized protein</fullName>
    </submittedName>
</protein>
<reference evidence="1" key="1">
    <citation type="submission" date="2021-05" db="EMBL/GenBank/DDBJ databases">
        <authorList>
            <person name="Scholz U."/>
            <person name="Mascher M."/>
            <person name="Fiebig A."/>
        </authorList>
    </citation>
    <scope>NUCLEOTIDE SEQUENCE [LARGE SCALE GENOMIC DNA]</scope>
</reference>
<proteinExistence type="predicted"/>
<sequence>MIQAVAIHEDVQDSFRWKFATDGSFLTRSTYLACFAGRTALPAATQVWSTSTPLKYKFFGWLAIQNRCWTVERLQRRGLPNHGTCPLCELENGNESLDHILLQCSFSRSV</sequence>
<evidence type="ECO:0000313" key="1">
    <source>
        <dbReference type="EnsemblPlants" id="AVESA.00010b.r2.1AG0011030.1.CDS.1"/>
    </source>
</evidence>
<accession>A0ACD5T8Q2</accession>
<organism evidence="1 2">
    <name type="scientific">Avena sativa</name>
    <name type="common">Oat</name>
    <dbReference type="NCBI Taxonomy" id="4498"/>
    <lineage>
        <taxon>Eukaryota</taxon>
        <taxon>Viridiplantae</taxon>
        <taxon>Streptophyta</taxon>
        <taxon>Embryophyta</taxon>
        <taxon>Tracheophyta</taxon>
        <taxon>Spermatophyta</taxon>
        <taxon>Magnoliopsida</taxon>
        <taxon>Liliopsida</taxon>
        <taxon>Poales</taxon>
        <taxon>Poaceae</taxon>
        <taxon>BOP clade</taxon>
        <taxon>Pooideae</taxon>
        <taxon>Poodae</taxon>
        <taxon>Poeae</taxon>
        <taxon>Poeae Chloroplast Group 1 (Aveneae type)</taxon>
        <taxon>Aveninae</taxon>
        <taxon>Avena</taxon>
    </lineage>
</organism>
<name>A0ACD5T8Q2_AVESA</name>